<dbReference type="RefSeq" id="WP_255375090.1">
    <property type="nucleotide sequence ID" value="NZ_JARTLI010000008.1"/>
</dbReference>
<organism evidence="1 2">
    <name type="scientific">Anoxybacteroides rupiense</name>
    <dbReference type="NCBI Taxonomy" id="311460"/>
    <lineage>
        <taxon>Bacteria</taxon>
        <taxon>Bacillati</taxon>
        <taxon>Bacillota</taxon>
        <taxon>Bacilli</taxon>
        <taxon>Bacillales</taxon>
        <taxon>Anoxybacillaceae</taxon>
        <taxon>Anoxybacteroides</taxon>
    </lineage>
</organism>
<proteinExistence type="predicted"/>
<evidence type="ECO:0000313" key="1">
    <source>
        <dbReference type="EMBL" id="MED5051588.1"/>
    </source>
</evidence>
<evidence type="ECO:0000313" key="2">
    <source>
        <dbReference type="Proteomes" id="UP001339962"/>
    </source>
</evidence>
<dbReference type="EMBL" id="JARTLI010000008">
    <property type="protein sequence ID" value="MED5051588.1"/>
    <property type="molecule type" value="Genomic_DNA"/>
</dbReference>
<gene>
    <name evidence="1" type="ORF">P9850_06890</name>
</gene>
<accession>A0ABD5ITE4</accession>
<name>A0ABD5ITE4_9BACL</name>
<dbReference type="Proteomes" id="UP001339962">
    <property type="component" value="Unassembled WGS sequence"/>
</dbReference>
<sequence>MRTVKKASIDVPYRERMTIHMQPFINQGTETLVVCLKTGG</sequence>
<reference evidence="1 2" key="1">
    <citation type="submission" date="2023-03" db="EMBL/GenBank/DDBJ databases">
        <title>Bacillus Genome Sequencing.</title>
        <authorList>
            <person name="Dunlap C."/>
        </authorList>
    </citation>
    <scope>NUCLEOTIDE SEQUENCE [LARGE SCALE GENOMIC DNA]</scope>
    <source>
        <strain evidence="1 2">NRS-38</strain>
    </source>
</reference>
<comment type="caution">
    <text evidence="1">The sequence shown here is derived from an EMBL/GenBank/DDBJ whole genome shotgun (WGS) entry which is preliminary data.</text>
</comment>
<protein>
    <submittedName>
        <fullName evidence="1">Uncharacterized protein</fullName>
    </submittedName>
</protein>
<dbReference type="AlphaFoldDB" id="A0ABD5ITE4"/>